<comment type="caution">
    <text evidence="4">The sequence shown here is derived from an EMBL/GenBank/DDBJ whole genome shotgun (WGS) entry which is preliminary data.</text>
</comment>
<dbReference type="InterPro" id="IPR023214">
    <property type="entry name" value="HAD_sf"/>
</dbReference>
<dbReference type="EMBL" id="JABXJJ020000002">
    <property type="protein sequence ID" value="MDI5968082.1"/>
    <property type="molecule type" value="Genomic_DNA"/>
</dbReference>
<evidence type="ECO:0000313" key="5">
    <source>
        <dbReference type="Proteomes" id="UP001156398"/>
    </source>
</evidence>
<dbReference type="Gene3D" id="3.40.50.1000">
    <property type="entry name" value="HAD superfamily/HAD-like"/>
    <property type="match status" value="1"/>
</dbReference>
<proteinExistence type="predicted"/>
<feature type="signal peptide" evidence="2">
    <location>
        <begin position="1"/>
        <end position="37"/>
    </location>
</feature>
<sequence length="263" mass="28141">MPRSRIMPRSRSARVAVTVTAALVAGAAVFATGVATADNTTPRSDKEIPNLGLVENQIEAYYGDTVVNGEHYASPTSNYAHQLYGIEAGAKAWIAHADRHTHGKPAIVLDVDDTTLSTYNYEQEQGFGYTPASNGAYIDSKTMPAVFGMPGLVDWAADHGVTVFYLTGRPEAQRAASAANLSAVGYQPAADTDHFFLKNSATPPAYLSCGATCTTEQYKSGTRAHIESEGYDIVANFGDQYSDLSGGHAEKGFKLPNPMYYLP</sequence>
<gene>
    <name evidence="3" type="ORF">POF43_001950</name>
    <name evidence="4" type="ORF">POF50_001745</name>
</gene>
<protein>
    <submittedName>
        <fullName evidence="4">HAD family acid phosphatase</fullName>
    </submittedName>
</protein>
<evidence type="ECO:0000313" key="3">
    <source>
        <dbReference type="EMBL" id="MDI5961496.1"/>
    </source>
</evidence>
<dbReference type="AlphaFoldDB" id="A0AA90K7A9"/>
<evidence type="ECO:0000256" key="2">
    <source>
        <dbReference type="SAM" id="SignalP"/>
    </source>
</evidence>
<evidence type="ECO:0000313" key="4">
    <source>
        <dbReference type="EMBL" id="MDI5968082.1"/>
    </source>
</evidence>
<dbReference type="PANTHER" id="PTHR31284">
    <property type="entry name" value="ACID PHOSPHATASE-LIKE PROTEIN"/>
    <property type="match status" value="1"/>
</dbReference>
<dbReference type="InterPro" id="IPR005519">
    <property type="entry name" value="Acid_phosphat_B-like"/>
</dbReference>
<keyword evidence="1 2" id="KW-0732">Signal</keyword>
<accession>A0AA90K7A9</accession>
<evidence type="ECO:0000256" key="1">
    <source>
        <dbReference type="ARBA" id="ARBA00022729"/>
    </source>
</evidence>
<dbReference type="Proteomes" id="UP001156398">
    <property type="component" value="Unassembled WGS sequence"/>
</dbReference>
<dbReference type="InterPro" id="IPR036412">
    <property type="entry name" value="HAD-like_sf"/>
</dbReference>
<keyword evidence="5" id="KW-1185">Reference proteome</keyword>
<dbReference type="RefSeq" id="WP_271317038.1">
    <property type="nucleotide sequence ID" value="NZ_JAAGKO020000002.1"/>
</dbReference>
<dbReference type="SUPFAM" id="SSF56784">
    <property type="entry name" value="HAD-like"/>
    <property type="match status" value="1"/>
</dbReference>
<dbReference type="Pfam" id="PF03767">
    <property type="entry name" value="Acid_phosphat_B"/>
    <property type="match status" value="1"/>
</dbReference>
<dbReference type="PANTHER" id="PTHR31284:SF10">
    <property type="entry name" value="ACID PHOSPHATASE-LIKE PROTEIN"/>
    <property type="match status" value="1"/>
</dbReference>
<dbReference type="EMBL" id="JAAGKO020000002">
    <property type="protein sequence ID" value="MDI5961496.1"/>
    <property type="molecule type" value="Genomic_DNA"/>
</dbReference>
<feature type="chain" id="PRO_5041665595" evidence="2">
    <location>
        <begin position="38"/>
        <end position="263"/>
    </location>
</feature>
<organism evidence="4">
    <name type="scientific">Streptantibioticus silvisoli</name>
    <dbReference type="NCBI Taxonomy" id="2705255"/>
    <lineage>
        <taxon>Bacteria</taxon>
        <taxon>Bacillati</taxon>
        <taxon>Actinomycetota</taxon>
        <taxon>Actinomycetes</taxon>
        <taxon>Kitasatosporales</taxon>
        <taxon>Streptomycetaceae</taxon>
        <taxon>Streptantibioticus</taxon>
    </lineage>
</organism>
<name>A0AA90K7A9_9ACTN</name>
<reference evidence="4 5" key="1">
    <citation type="submission" date="2023-05" db="EMBL/GenBank/DDBJ databases">
        <title>Streptantibioticus silvisoli sp. nov., acidotolerant actinomycetes 1 from pine litter.</title>
        <authorList>
            <person name="Swiecimska M."/>
            <person name="Golinska P."/>
            <person name="Sangal V."/>
            <person name="Wachnowicz B."/>
            <person name="Goodfellow M."/>
        </authorList>
    </citation>
    <scope>NUCLEOTIDE SEQUENCE</scope>
    <source>
        <strain evidence="4">SL13</strain>
        <strain evidence="3 5">SL54</strain>
    </source>
</reference>